<keyword evidence="2" id="KW-1185">Reference proteome</keyword>
<sequence length="356" mass="39054">MGTSASRSSPSPPTSCSLVETESTTHLFTVPDYSRWARMPAGTALNFDTFLVLGSGYHLKVYPAGLDRDSADFVAIFVVGSFHHDQYAHTAAPARVSLEILDASGKHTVFDDHTARSEQTLRDHKRGKGYVRFVNRREMEASCCVREDDDSLTIRCTLSVDREVTRPLVMAPPPPPDKPAEGTAANVVGSPRVTVGGFSRLRAALRTGECAYTRQFSLGGSSWYFKVYPNGHCDASKDCVAVFLGRGKSDEPTTTAQFRFDLVEEETEKKVELTKHTFDRDNPVHAVPYLVRYSDLASAEQMDDCFVVQCHLRVIKVRTPSLILRAAAALIVTDGKATTGLGTVGEMEEKTRANGI</sequence>
<dbReference type="Proteomes" id="UP001732700">
    <property type="component" value="Chromosome 4C"/>
</dbReference>
<reference evidence="1" key="2">
    <citation type="submission" date="2025-09" db="UniProtKB">
        <authorList>
            <consortium name="EnsemblPlants"/>
        </authorList>
    </citation>
    <scope>IDENTIFICATION</scope>
</reference>
<reference evidence="1" key="1">
    <citation type="submission" date="2021-05" db="EMBL/GenBank/DDBJ databases">
        <authorList>
            <person name="Scholz U."/>
            <person name="Mascher M."/>
            <person name="Fiebig A."/>
        </authorList>
    </citation>
    <scope>NUCLEOTIDE SEQUENCE [LARGE SCALE GENOMIC DNA]</scope>
</reference>
<evidence type="ECO:0000313" key="1">
    <source>
        <dbReference type="EnsemblPlants" id="AVESA.00010b.r2.4CG1253330.1.CDS.1"/>
    </source>
</evidence>
<accession>A0ACD5WMU4</accession>
<evidence type="ECO:0000313" key="2">
    <source>
        <dbReference type="Proteomes" id="UP001732700"/>
    </source>
</evidence>
<protein>
    <submittedName>
        <fullName evidence="1">Uncharacterized protein</fullName>
    </submittedName>
</protein>
<name>A0ACD5WMU4_AVESA</name>
<dbReference type="EnsemblPlants" id="AVESA.00010b.r2.4CG1253330.1">
    <property type="protein sequence ID" value="AVESA.00010b.r2.4CG1253330.1.CDS.1"/>
    <property type="gene ID" value="AVESA.00010b.r2.4CG1253330"/>
</dbReference>
<organism evidence="1 2">
    <name type="scientific">Avena sativa</name>
    <name type="common">Oat</name>
    <dbReference type="NCBI Taxonomy" id="4498"/>
    <lineage>
        <taxon>Eukaryota</taxon>
        <taxon>Viridiplantae</taxon>
        <taxon>Streptophyta</taxon>
        <taxon>Embryophyta</taxon>
        <taxon>Tracheophyta</taxon>
        <taxon>Spermatophyta</taxon>
        <taxon>Magnoliopsida</taxon>
        <taxon>Liliopsida</taxon>
        <taxon>Poales</taxon>
        <taxon>Poaceae</taxon>
        <taxon>BOP clade</taxon>
        <taxon>Pooideae</taxon>
        <taxon>Poodae</taxon>
        <taxon>Poeae</taxon>
        <taxon>Poeae Chloroplast Group 1 (Aveneae type)</taxon>
        <taxon>Aveninae</taxon>
        <taxon>Avena</taxon>
    </lineage>
</organism>
<proteinExistence type="predicted"/>